<comment type="caution">
    <text evidence="1">The sequence shown here is derived from an EMBL/GenBank/DDBJ whole genome shotgun (WGS) entry which is preliminary data.</text>
</comment>
<dbReference type="RefSeq" id="WP_183753045.1">
    <property type="nucleotide sequence ID" value="NZ_JACICC010000005.1"/>
</dbReference>
<keyword evidence="2" id="KW-1185">Reference proteome</keyword>
<dbReference type="AlphaFoldDB" id="A0A7W5Z5R6"/>
<dbReference type="Proteomes" id="UP000537592">
    <property type="component" value="Unassembled WGS sequence"/>
</dbReference>
<organism evidence="1 2">
    <name type="scientific">Pseudochelatococcus contaminans</name>
    <dbReference type="NCBI Taxonomy" id="1538103"/>
    <lineage>
        <taxon>Bacteria</taxon>
        <taxon>Pseudomonadati</taxon>
        <taxon>Pseudomonadota</taxon>
        <taxon>Alphaproteobacteria</taxon>
        <taxon>Hyphomicrobiales</taxon>
        <taxon>Chelatococcaceae</taxon>
        <taxon>Pseudochelatococcus</taxon>
    </lineage>
</organism>
<name>A0A7W5Z5R6_9HYPH</name>
<sequence length="377" mass="41984">MRNHDGKPMKVVVYFRQAGGAVAETYPLITHWAEDEAEQPVPLFSQFDTDGMSDAGPDILVQLHSANRWLKEKRGVVVAIFTELEDGSGRRPSYGAARKAAGRERATVLIATTKAFAGQRFSPISQDGLEVIRLEDPEEAARDKWARSKNVVVYLRALSNPVEAQAILEKQQREIGKMLRSANVLAEFVETEPLASAERPQLEQALALCREQKARLFIGTTDAVGNGEAFMPDFTDVPYEVAYRKAYEWPETIPLMNCPFPVALYFGKQWTHGYVPLYLANATGSELFEVEVSGIGTTVIDREHVETTPSKKDIDCVSSGTGRLIEAYDVYFDGDFLVFYTVEARASDGTRYRGQAATKGVPGNRWLRIDHWKPISG</sequence>
<evidence type="ECO:0000313" key="1">
    <source>
        <dbReference type="EMBL" id="MBB3810204.1"/>
    </source>
</evidence>
<reference evidence="1 2" key="1">
    <citation type="submission" date="2020-08" db="EMBL/GenBank/DDBJ databases">
        <title>Genomic Encyclopedia of Type Strains, Phase IV (KMG-IV): sequencing the most valuable type-strain genomes for metagenomic binning, comparative biology and taxonomic classification.</title>
        <authorList>
            <person name="Goeker M."/>
        </authorList>
    </citation>
    <scope>NUCLEOTIDE SEQUENCE [LARGE SCALE GENOMIC DNA]</scope>
    <source>
        <strain evidence="1 2">DSM 28760</strain>
    </source>
</reference>
<gene>
    <name evidence="1" type="ORF">FHS81_002300</name>
</gene>
<dbReference type="EMBL" id="JACICC010000005">
    <property type="protein sequence ID" value="MBB3810204.1"/>
    <property type="molecule type" value="Genomic_DNA"/>
</dbReference>
<protein>
    <submittedName>
        <fullName evidence="1">Uncharacterized protein</fullName>
    </submittedName>
</protein>
<proteinExistence type="predicted"/>
<evidence type="ECO:0000313" key="2">
    <source>
        <dbReference type="Proteomes" id="UP000537592"/>
    </source>
</evidence>
<accession>A0A7W5Z5R6</accession>